<dbReference type="PANTHER" id="PTHR43214">
    <property type="entry name" value="TWO-COMPONENT RESPONSE REGULATOR"/>
    <property type="match status" value="1"/>
</dbReference>
<accession>A0A368W5G8</accession>
<organism evidence="7 8">
    <name type="scientific">Paenibacillus prosopidis</name>
    <dbReference type="NCBI Taxonomy" id="630520"/>
    <lineage>
        <taxon>Bacteria</taxon>
        <taxon>Bacillati</taxon>
        <taxon>Bacillota</taxon>
        <taxon>Bacilli</taxon>
        <taxon>Bacillales</taxon>
        <taxon>Paenibacillaceae</taxon>
        <taxon>Paenibacillus</taxon>
    </lineage>
</organism>
<dbReference type="Pfam" id="PF00072">
    <property type="entry name" value="Response_reg"/>
    <property type="match status" value="1"/>
</dbReference>
<evidence type="ECO:0000256" key="4">
    <source>
        <dbReference type="ARBA" id="ARBA00023163"/>
    </source>
</evidence>
<dbReference type="PROSITE" id="PS50110">
    <property type="entry name" value="RESPONSE_REGULATORY"/>
    <property type="match status" value="1"/>
</dbReference>
<dbReference type="RefSeq" id="WP_245976194.1">
    <property type="nucleotide sequence ID" value="NZ_QPJD01000007.1"/>
</dbReference>
<keyword evidence="8" id="KW-1185">Reference proteome</keyword>
<evidence type="ECO:0000256" key="2">
    <source>
        <dbReference type="ARBA" id="ARBA00023015"/>
    </source>
</evidence>
<evidence type="ECO:0000256" key="1">
    <source>
        <dbReference type="ARBA" id="ARBA00022553"/>
    </source>
</evidence>
<dbReference type="EMBL" id="QPJD01000007">
    <property type="protein sequence ID" value="RCW48096.1"/>
    <property type="molecule type" value="Genomic_DNA"/>
</dbReference>
<keyword evidence="1 5" id="KW-0597">Phosphoprotein</keyword>
<dbReference type="Proteomes" id="UP000252415">
    <property type="component" value="Unassembled WGS sequence"/>
</dbReference>
<comment type="caution">
    <text evidence="7">The sequence shown here is derived from an EMBL/GenBank/DDBJ whole genome shotgun (WGS) entry which is preliminary data.</text>
</comment>
<feature type="domain" description="Response regulatory" evidence="6">
    <location>
        <begin position="5"/>
        <end position="121"/>
    </location>
</feature>
<evidence type="ECO:0000256" key="3">
    <source>
        <dbReference type="ARBA" id="ARBA00023125"/>
    </source>
</evidence>
<keyword evidence="4" id="KW-0804">Transcription</keyword>
<sequence>MKKLRILIADDHPLFRHGVSTLLLTIPDMEVAGEATSGEEAVSMAERLIPDVILMDIRMPGLNGIEATQRINKSMPSINILILTMFQDDASVFTAMRSGAKGYVLRMRTKTNCSMPFGQSAAAKRSLAAASPPK</sequence>
<gene>
    <name evidence="7" type="ORF">DFP97_107299</name>
</gene>
<keyword evidence="3" id="KW-0238">DNA-binding</keyword>
<feature type="modified residue" description="4-aspartylphosphate" evidence="5">
    <location>
        <position position="56"/>
    </location>
</feature>
<evidence type="ECO:0000313" key="7">
    <source>
        <dbReference type="EMBL" id="RCW48096.1"/>
    </source>
</evidence>
<reference evidence="7 8" key="1">
    <citation type="submission" date="2018-07" db="EMBL/GenBank/DDBJ databases">
        <title>Genomic Encyclopedia of Type Strains, Phase III (KMG-III): the genomes of soil and plant-associated and newly described type strains.</title>
        <authorList>
            <person name="Whitman W."/>
        </authorList>
    </citation>
    <scope>NUCLEOTIDE SEQUENCE [LARGE SCALE GENOMIC DNA]</scope>
    <source>
        <strain evidence="7 8">CECT 7506</strain>
    </source>
</reference>
<dbReference type="SUPFAM" id="SSF52172">
    <property type="entry name" value="CheY-like"/>
    <property type="match status" value="1"/>
</dbReference>
<dbReference type="GO" id="GO:0003677">
    <property type="term" value="F:DNA binding"/>
    <property type="evidence" value="ECO:0007669"/>
    <property type="project" value="UniProtKB-KW"/>
</dbReference>
<proteinExistence type="predicted"/>
<dbReference type="Gene3D" id="3.40.50.2300">
    <property type="match status" value="1"/>
</dbReference>
<dbReference type="InterPro" id="IPR039420">
    <property type="entry name" value="WalR-like"/>
</dbReference>
<dbReference type="GO" id="GO:0000160">
    <property type="term" value="P:phosphorelay signal transduction system"/>
    <property type="evidence" value="ECO:0007669"/>
    <property type="project" value="InterPro"/>
</dbReference>
<dbReference type="InterPro" id="IPR058245">
    <property type="entry name" value="NreC/VraR/RcsB-like_REC"/>
</dbReference>
<dbReference type="SMART" id="SM00448">
    <property type="entry name" value="REC"/>
    <property type="match status" value="1"/>
</dbReference>
<evidence type="ECO:0000313" key="8">
    <source>
        <dbReference type="Proteomes" id="UP000252415"/>
    </source>
</evidence>
<dbReference type="AlphaFoldDB" id="A0A368W5G8"/>
<dbReference type="InterPro" id="IPR001789">
    <property type="entry name" value="Sig_transdc_resp-reg_receiver"/>
</dbReference>
<protein>
    <submittedName>
        <fullName evidence="7">Response regulator receiver domain-containing protein</fullName>
    </submittedName>
</protein>
<dbReference type="InterPro" id="IPR011006">
    <property type="entry name" value="CheY-like_superfamily"/>
</dbReference>
<evidence type="ECO:0000256" key="5">
    <source>
        <dbReference type="PROSITE-ProRule" id="PRU00169"/>
    </source>
</evidence>
<dbReference type="PANTHER" id="PTHR43214:SF24">
    <property type="entry name" value="TRANSCRIPTIONAL REGULATORY PROTEIN NARL-RELATED"/>
    <property type="match status" value="1"/>
</dbReference>
<name>A0A368W5G8_9BACL</name>
<keyword evidence="2" id="KW-0805">Transcription regulation</keyword>
<evidence type="ECO:0000259" key="6">
    <source>
        <dbReference type="PROSITE" id="PS50110"/>
    </source>
</evidence>
<dbReference type="GO" id="GO:0010468">
    <property type="term" value="P:regulation of gene expression"/>
    <property type="evidence" value="ECO:0007669"/>
    <property type="project" value="UniProtKB-ARBA"/>
</dbReference>
<dbReference type="CDD" id="cd17535">
    <property type="entry name" value="REC_NarL-like"/>
    <property type="match status" value="1"/>
</dbReference>